<dbReference type="SUPFAM" id="SSF69118">
    <property type="entry name" value="AhpD-like"/>
    <property type="match status" value="1"/>
</dbReference>
<comment type="caution">
    <text evidence="1">The sequence shown here is derived from an EMBL/GenBank/DDBJ whole genome shotgun (WGS) entry which is preliminary data.</text>
</comment>
<dbReference type="Proteomes" id="UP000521872">
    <property type="component" value="Unassembled WGS sequence"/>
</dbReference>
<organism evidence="1 2">
    <name type="scientific">Agrocybe pediades</name>
    <dbReference type="NCBI Taxonomy" id="84607"/>
    <lineage>
        <taxon>Eukaryota</taxon>
        <taxon>Fungi</taxon>
        <taxon>Dikarya</taxon>
        <taxon>Basidiomycota</taxon>
        <taxon>Agaricomycotina</taxon>
        <taxon>Agaricomycetes</taxon>
        <taxon>Agaricomycetidae</taxon>
        <taxon>Agaricales</taxon>
        <taxon>Agaricineae</taxon>
        <taxon>Strophariaceae</taxon>
        <taxon>Agrocybe</taxon>
    </lineage>
</organism>
<dbReference type="EMBL" id="JAACJL010000044">
    <property type="protein sequence ID" value="KAF4614983.1"/>
    <property type="molecule type" value="Genomic_DNA"/>
</dbReference>
<accession>A0A8H4VM39</accession>
<dbReference type="InterPro" id="IPR052999">
    <property type="entry name" value="PTS1_Protein"/>
</dbReference>
<keyword evidence="2" id="KW-1185">Reference proteome</keyword>
<dbReference type="InterPro" id="IPR029032">
    <property type="entry name" value="AhpD-like"/>
</dbReference>
<dbReference type="PANTHER" id="PTHR28180:SF2">
    <property type="entry name" value="PEROXISOMAL PROTEIN 2"/>
    <property type="match status" value="1"/>
</dbReference>
<dbReference type="AlphaFoldDB" id="A0A8H4VM39"/>
<name>A0A8H4VM39_9AGAR</name>
<evidence type="ECO:0008006" key="3">
    <source>
        <dbReference type="Google" id="ProtNLM"/>
    </source>
</evidence>
<gene>
    <name evidence="1" type="ORF">D9613_003300</name>
</gene>
<evidence type="ECO:0000313" key="2">
    <source>
        <dbReference type="Proteomes" id="UP000521872"/>
    </source>
</evidence>
<sequence length="247" mass="27007">MASGLRVPPSFLSGLKALFPESSHIPQKAVFGNPWYIVAAVAFSASNRPEAVPQVFQYVLEDLKSNQNASDSSNAEGKVVAQKLREALFKSGLTSGYPKAINALKSLHECMPEEWKETQLQRNPDKSLADYSSAGDNLFNAIYGQTATSVQTLLDSIYPDMGWFSKTIGYGLVYGHTESLSPLETSYTLVAALIAVNTPQQITWHLDGAQRNGATLEEVKAVRQVSMEVAKFSGVQWQHPVPEVRSV</sequence>
<dbReference type="PANTHER" id="PTHR28180">
    <property type="entry name" value="CONSERVED MITOCHONDRIAL PROTEIN-RELATED"/>
    <property type="match status" value="1"/>
</dbReference>
<reference evidence="1 2" key="1">
    <citation type="submission" date="2019-12" db="EMBL/GenBank/DDBJ databases">
        <authorList>
            <person name="Floudas D."/>
            <person name="Bentzer J."/>
            <person name="Ahren D."/>
            <person name="Johansson T."/>
            <person name="Persson P."/>
            <person name="Tunlid A."/>
        </authorList>
    </citation>
    <scope>NUCLEOTIDE SEQUENCE [LARGE SCALE GENOMIC DNA]</scope>
    <source>
        <strain evidence="1 2">CBS 102.39</strain>
    </source>
</reference>
<proteinExistence type="predicted"/>
<evidence type="ECO:0000313" key="1">
    <source>
        <dbReference type="EMBL" id="KAF4614983.1"/>
    </source>
</evidence>
<protein>
    <recommendedName>
        <fullName evidence="3">Carboxymuconolactone decarboxylase-like domain-containing protein</fullName>
    </recommendedName>
</protein>
<dbReference type="Gene3D" id="1.20.1290.10">
    <property type="entry name" value="AhpD-like"/>
    <property type="match status" value="1"/>
</dbReference>